<protein>
    <submittedName>
        <fullName evidence="3">DUF4232 domain-containing protein</fullName>
    </submittedName>
</protein>
<dbReference type="Proteomes" id="UP000468735">
    <property type="component" value="Unassembled WGS sequence"/>
</dbReference>
<reference evidence="3 4" key="1">
    <citation type="submission" date="2019-09" db="EMBL/GenBank/DDBJ databases">
        <title>Actinomadura physcomitrii sp. nov., a novel actinomycete isolated from moss [Physcomitrium sphaericum (Ludw) Fuernr].</title>
        <authorList>
            <person name="Zhuang X."/>
            <person name="Liu C."/>
        </authorList>
    </citation>
    <scope>NUCLEOTIDE SEQUENCE [LARGE SCALE GENOMIC DNA]</scope>
    <source>
        <strain evidence="3 4">HMC1</strain>
    </source>
</reference>
<dbReference type="OrthoDB" id="485007at2"/>
<keyword evidence="4" id="KW-1185">Reference proteome</keyword>
<feature type="region of interest" description="Disordered" evidence="1">
    <location>
        <begin position="167"/>
        <end position="189"/>
    </location>
</feature>
<gene>
    <name evidence="3" type="ORF">F8566_10900</name>
</gene>
<evidence type="ECO:0000259" key="2">
    <source>
        <dbReference type="Pfam" id="PF14016"/>
    </source>
</evidence>
<accession>A0A6H9YTU2</accession>
<proteinExistence type="predicted"/>
<organism evidence="3 4">
    <name type="scientific">Actinomadura rudentiformis</name>
    <dbReference type="NCBI Taxonomy" id="359158"/>
    <lineage>
        <taxon>Bacteria</taxon>
        <taxon>Bacillati</taxon>
        <taxon>Actinomycetota</taxon>
        <taxon>Actinomycetes</taxon>
        <taxon>Streptosporangiales</taxon>
        <taxon>Thermomonosporaceae</taxon>
        <taxon>Actinomadura</taxon>
    </lineage>
</organism>
<dbReference type="InterPro" id="IPR025326">
    <property type="entry name" value="DUF4232"/>
</dbReference>
<evidence type="ECO:0000256" key="1">
    <source>
        <dbReference type="SAM" id="MobiDB-lite"/>
    </source>
</evidence>
<evidence type="ECO:0000313" key="4">
    <source>
        <dbReference type="Proteomes" id="UP000468735"/>
    </source>
</evidence>
<feature type="domain" description="DUF4232" evidence="2">
    <location>
        <begin position="84"/>
        <end position="212"/>
    </location>
</feature>
<name>A0A6H9YTU2_9ACTN</name>
<comment type="caution">
    <text evidence="3">The sequence shown here is derived from an EMBL/GenBank/DDBJ whole genome shotgun (WGS) entry which is preliminary data.</text>
</comment>
<sequence length="217" mass="23242">MAGHGLVQSECKPKSSGLSRTTARNMELLVATPITQGVKMSKKRSLDAGARRAAGIGALGVSVAFIGQMALADGARASEEPNWCRTEYLSASVQLRGAAVGTQYADLYLRNTSDNDCELNWNVGLKLLDAEGNPLPTRVVRPSGKPKLVPVEYLSSARLRISWTTVPKAGEPDPCQPAPATLDVDPPTNETEPMDIRTPWDFGPVCNNGQIRILSIS</sequence>
<dbReference type="EMBL" id="WBMT01000004">
    <property type="protein sequence ID" value="KAB2350281.1"/>
    <property type="molecule type" value="Genomic_DNA"/>
</dbReference>
<dbReference type="Pfam" id="PF14016">
    <property type="entry name" value="DUF4232"/>
    <property type="match status" value="1"/>
</dbReference>
<dbReference type="AlphaFoldDB" id="A0A6H9YTU2"/>
<evidence type="ECO:0000313" key="3">
    <source>
        <dbReference type="EMBL" id="KAB2350281.1"/>
    </source>
</evidence>